<comment type="caution">
    <text evidence="2">The sequence shown here is derived from an EMBL/GenBank/DDBJ whole genome shotgun (WGS) entry which is preliminary data.</text>
</comment>
<protein>
    <submittedName>
        <fullName evidence="2">Uncharacterized protein</fullName>
    </submittedName>
</protein>
<organism evidence="2 3">
    <name type="scientific">Monascus purpureus</name>
    <name type="common">Red mold</name>
    <name type="synonym">Monascus anka</name>
    <dbReference type="NCBI Taxonomy" id="5098"/>
    <lineage>
        <taxon>Eukaryota</taxon>
        <taxon>Fungi</taxon>
        <taxon>Dikarya</taxon>
        <taxon>Ascomycota</taxon>
        <taxon>Pezizomycotina</taxon>
        <taxon>Eurotiomycetes</taxon>
        <taxon>Eurotiomycetidae</taxon>
        <taxon>Eurotiales</taxon>
        <taxon>Aspergillaceae</taxon>
        <taxon>Monascus</taxon>
    </lineage>
</organism>
<feature type="region of interest" description="Disordered" evidence="1">
    <location>
        <begin position="542"/>
        <end position="583"/>
    </location>
</feature>
<sequence length="1484" mass="161462">MMRAASFSGAEQSRPVLVSSGPFRLSHSDDSRPSLLPRPRSQASSPGIPRLPSTSSGIPSRTTQPSPSLLTPINPSPLVVQTAPASSRPRNVLRRKAPTIGQRERGAFQKEISQPENLREVIPTIGNSQIPGDAQQLRFDLPLSVQQSSSLYVPYRKTTSEGVGLPATHGPRELASLRTTTISTQNLPPLPPPAPTPFFASTSSPSTRYSESPGIWSRTSTPTSLSSYSPGIVSSAKFASSPSRTRLPVSSPSLNSSPQSARAEPKNPSPRNATKLAGPNAPSTKDERGKTLNQTGHSKAPGLPRKTPPRKSSMKFAARKQDDLDMKTCRKQEEVAERQLFDPLSKELTRTESTAAEHVHSPSRPSREGTHQLELQPSPVIQSNLGSFKTTGHKRRESSEKLDIPSRQTLRHAHTTAGPANSVHSDTSRTATPSLFQWRPTMTLEKPEETKDTKKTTARRLRLFTRKSKPEANSDQRLPTRKGPAAGTGHEGYGKYAHPGRRPSASSSSSRSVSSNKGNIKSRPDLDLDEFLLHRLEPVVINGRGSDGADLARTRSEQSTSNLSLSSAVSLGNPSRVVPSAGHSTESLASSVGMSAEYGRCGLPSTSRRPKARDSLEENATIATSPVQTHGKPASLNSQGPRTKSETAIPRPSFDSYNSSIASLPRSNYTAGPRPSLEKERVLGKRKGFKWNFFQRSQGAASRDAIPTLPSQSTSELCATVSPVAIQRPVAHYALVDTDLDSLDEVFRQVNESPATKDETSAPGQVPVGLNFMDDYGRPESLPPLPKLEDKSRDNGESLSQVLSNEILQYPSRISKQPEVNKPQSRLASVGRIPRVVSKRDREHKPPLQSFSRPFGVPEPTPSTALAASQACDYNPPSHSTNVTRTDAQPSKPIMVDPQPTQSLSDPPAQRSLMDFISGSYAGNEFLALSPRKDSMLSSSSGSEGTNSSFAAVTAVIPEPGSAPTEDEIWGEYDDLIEQFALHHSRSCGQKKPGMEERFVMANTASETLQDHLNSDPDACASPILMRPQSAEHKPESIRSSCSSVRLSYSMIASALRPSPDLSIRKSCDDPKVDRDDNTADSSEAIQFNDTSASITPDQQQSSSSFSPCQDFETSRRRNTILVDLAEREREGTTAQTNIRSGSLMTSRWLSFGRVLFSPAHSHVTSRERERILVIDGLGNDDWSFYCALTYPTAEIFSLNVDPSPTGFTQPPSLQPLTNHYTIRHSSLESLFPFPKGYFAATILRFPSSCSEKAQSNVISECKRVLRSGGYLEMSLLDLDMISMGIRTRRAVRKLKEKTCMADASISLKPVSDSIQRLLGKHGFDNLRRCMVRVPVVGRVRSSESSSSDRSSVSNATTSAGTASASATTKLSNGPSLRPETRKGARANLSSPFASSEVSLGDLLSDPSPSPANDEWIANIVARVGRWWYTRCYEIPILPNGDLDHSIWVDKKLLRECQQQGTGFRLLIAYAQKPSEVPRRTASV</sequence>
<name>A0A507QX84_MONPU</name>
<evidence type="ECO:0000313" key="3">
    <source>
        <dbReference type="Proteomes" id="UP000319663"/>
    </source>
</evidence>
<dbReference type="Gene3D" id="3.40.50.150">
    <property type="entry name" value="Vaccinia Virus protein VP39"/>
    <property type="match status" value="1"/>
</dbReference>
<reference evidence="2 3" key="1">
    <citation type="submission" date="2019-06" db="EMBL/GenBank/DDBJ databases">
        <title>Wine fermentation using esterase from Monascus purpureus.</title>
        <authorList>
            <person name="Geng C."/>
            <person name="Zhang Y."/>
        </authorList>
    </citation>
    <scope>NUCLEOTIDE SEQUENCE [LARGE SCALE GENOMIC DNA]</scope>
    <source>
        <strain evidence="2">HQ1</strain>
    </source>
</reference>
<feature type="region of interest" description="Disordered" evidence="1">
    <location>
        <begin position="1014"/>
        <end position="1039"/>
    </location>
</feature>
<feature type="region of interest" description="Disordered" evidence="1">
    <location>
        <begin position="839"/>
        <end position="907"/>
    </location>
</feature>
<accession>A0A507QX84</accession>
<dbReference type="Proteomes" id="UP000319663">
    <property type="component" value="Unassembled WGS sequence"/>
</dbReference>
<feature type="compositionally biased region" description="Polar residues" evidence="1">
    <location>
        <begin position="52"/>
        <end position="73"/>
    </location>
</feature>
<feature type="compositionally biased region" description="Basic and acidic residues" evidence="1">
    <location>
        <begin position="787"/>
        <end position="796"/>
    </location>
</feature>
<feature type="compositionally biased region" description="Polar residues" evidence="1">
    <location>
        <begin position="373"/>
        <end position="390"/>
    </location>
</feature>
<feature type="compositionally biased region" description="Polar residues" evidence="1">
    <location>
        <begin position="418"/>
        <end position="435"/>
    </location>
</feature>
<feature type="compositionally biased region" description="Low complexity" evidence="1">
    <location>
        <begin position="197"/>
        <end position="229"/>
    </location>
</feature>
<feature type="compositionally biased region" description="Low complexity" evidence="1">
    <location>
        <begin position="502"/>
        <end position="515"/>
    </location>
</feature>
<feature type="compositionally biased region" description="Low complexity" evidence="1">
    <location>
        <begin position="1097"/>
        <end position="1112"/>
    </location>
</feature>
<feature type="region of interest" description="Disordered" evidence="1">
    <location>
        <begin position="1060"/>
        <end position="1113"/>
    </location>
</feature>
<dbReference type="SUPFAM" id="SSF53335">
    <property type="entry name" value="S-adenosyl-L-methionine-dependent methyltransferases"/>
    <property type="match status" value="1"/>
</dbReference>
<proteinExistence type="predicted"/>
<feature type="compositionally biased region" description="Basic and acidic residues" evidence="1">
    <location>
        <begin position="445"/>
        <end position="455"/>
    </location>
</feature>
<evidence type="ECO:0000313" key="2">
    <source>
        <dbReference type="EMBL" id="TQB72234.1"/>
    </source>
</evidence>
<feature type="compositionally biased region" description="Low complexity" evidence="1">
    <location>
        <begin position="557"/>
        <end position="571"/>
    </location>
</feature>
<feature type="compositionally biased region" description="Basic and acidic residues" evidence="1">
    <location>
        <begin position="1063"/>
        <end position="1078"/>
    </location>
</feature>
<feature type="region of interest" description="Disordered" evidence="1">
    <location>
        <begin position="622"/>
        <end position="675"/>
    </location>
</feature>
<feature type="compositionally biased region" description="Basic and acidic residues" evidence="1">
    <location>
        <begin position="319"/>
        <end position="371"/>
    </location>
</feature>
<dbReference type="CDD" id="cd02440">
    <property type="entry name" value="AdoMet_MTases"/>
    <property type="match status" value="1"/>
</dbReference>
<dbReference type="InterPro" id="IPR029063">
    <property type="entry name" value="SAM-dependent_MTases_sf"/>
</dbReference>
<feature type="region of interest" description="Disordered" evidence="1">
    <location>
        <begin position="751"/>
        <end position="797"/>
    </location>
</feature>
<dbReference type="EMBL" id="VIFY01000067">
    <property type="protein sequence ID" value="TQB72234.1"/>
    <property type="molecule type" value="Genomic_DNA"/>
</dbReference>
<feature type="region of interest" description="Disordered" evidence="1">
    <location>
        <begin position="1"/>
        <end position="105"/>
    </location>
</feature>
<feature type="compositionally biased region" description="Polar residues" evidence="1">
    <location>
        <begin position="1080"/>
        <end position="1096"/>
    </location>
</feature>
<feature type="region of interest" description="Disordered" evidence="1">
    <location>
        <begin position="1341"/>
        <end position="1385"/>
    </location>
</feature>
<feature type="region of interest" description="Disordered" evidence="1">
    <location>
        <begin position="183"/>
        <end position="523"/>
    </location>
</feature>
<gene>
    <name evidence="2" type="ORF">MPDQ_006953</name>
</gene>
<dbReference type="STRING" id="5098.A0A507QX84"/>
<keyword evidence="3" id="KW-1185">Reference proteome</keyword>
<feature type="compositionally biased region" description="Low complexity" evidence="1">
    <location>
        <begin position="1341"/>
        <end position="1369"/>
    </location>
</feature>
<feature type="compositionally biased region" description="Polar residues" evidence="1">
    <location>
        <begin position="877"/>
        <end position="889"/>
    </location>
</feature>
<feature type="compositionally biased region" description="Polar residues" evidence="1">
    <location>
        <begin position="655"/>
        <end position="670"/>
    </location>
</feature>
<feature type="compositionally biased region" description="Basic residues" evidence="1">
    <location>
        <begin position="456"/>
        <end position="467"/>
    </location>
</feature>
<evidence type="ECO:0000256" key="1">
    <source>
        <dbReference type="SAM" id="MobiDB-lite"/>
    </source>
</evidence>
<feature type="compositionally biased region" description="Low complexity" evidence="1">
    <location>
        <begin position="248"/>
        <end position="260"/>
    </location>
</feature>